<dbReference type="STRING" id="867904.Metho_1170"/>
<dbReference type="OrthoDB" id="147085at2157"/>
<dbReference type="Proteomes" id="UP000010866">
    <property type="component" value="Chromosome"/>
</dbReference>
<evidence type="ECO:0000259" key="2">
    <source>
        <dbReference type="Pfam" id="PF01676"/>
    </source>
</evidence>
<evidence type="ECO:0000313" key="3">
    <source>
        <dbReference type="EMBL" id="AGB49402.1"/>
    </source>
</evidence>
<dbReference type="SUPFAM" id="SSF53649">
    <property type="entry name" value="Alkaline phosphatase-like"/>
    <property type="match status" value="1"/>
</dbReference>
<dbReference type="AlphaFoldDB" id="L0KVE6"/>
<dbReference type="PANTHER" id="PTHR31637">
    <property type="entry name" value="2,3-BISPHOSPHOGLYCERATE-INDEPENDENT PHOSPHOGLYCERATE MUTASE"/>
    <property type="match status" value="1"/>
</dbReference>
<protein>
    <submittedName>
        <fullName evidence="3">Phosphoglyceromutase</fullName>
    </submittedName>
</protein>
<dbReference type="InterPro" id="IPR017850">
    <property type="entry name" value="Alkaline_phosphatase_core_sf"/>
</dbReference>
<keyword evidence="4" id="KW-1185">Reference proteome</keyword>
<organism evidence="3 4">
    <name type="scientific">Methanomethylovorans hollandica (strain DSM 15978 / NBRC 107637 / DMS1)</name>
    <dbReference type="NCBI Taxonomy" id="867904"/>
    <lineage>
        <taxon>Archaea</taxon>
        <taxon>Methanobacteriati</taxon>
        <taxon>Methanobacteriota</taxon>
        <taxon>Stenosarchaea group</taxon>
        <taxon>Methanomicrobia</taxon>
        <taxon>Methanosarcinales</taxon>
        <taxon>Methanosarcinaceae</taxon>
        <taxon>Methanomethylovorans</taxon>
    </lineage>
</organism>
<dbReference type="InterPro" id="IPR006124">
    <property type="entry name" value="Metalloenzyme"/>
</dbReference>
<feature type="transmembrane region" description="Helical" evidence="1">
    <location>
        <begin position="461"/>
        <end position="483"/>
    </location>
</feature>
<sequence length="486" mass="53596" precursor="true">MVNSITVPINKNKITSCFFLFVLSIYCILSVVPATAYTEVMVNPVNTPSGLVIVIVDGLGSPYIYPEHIPHSLDGESLEVPVFYNISMLGATGTKVSAVRAPQTYTEAGHSVLVTGDPKALSNTVKLPMSTIYDIAREYNYLAFGIMEKGDSASMCDEHDVIVHDSANSMKAPEMVVKSSPTASYNTVCMEIKEIMEEQAMKLPAQLQESKQSSQERYDTYDRWALSTAAQVVECMAEEAPDQKYILTVNVGAVDAAGHYRKYDGYIKTIEGLDKDIMSLYQTCTENNIAFIFTADHGMGFTSSDSKGGHQSDTYSGMDETQMVPFIVHAPDVPAKVIYEEYGQQDIAPTVLNILNLPNGLKKSIGSQIPLKAHTTLGVRSQSVGTVELWAEEKLMTSSSNDDNYLFIGLDRDKKYTVKYIPVSKKSQILLQEIEPGSDQLVVISMDISGQEKTDYWKPRYIIGACVILLINIVGLLYIISILKEQ</sequence>
<accession>L0KVE6</accession>
<keyword evidence="1" id="KW-0472">Membrane</keyword>
<dbReference type="KEGG" id="mhz:Metho_1170"/>
<dbReference type="RefSeq" id="WP_015324568.1">
    <property type="nucleotide sequence ID" value="NC_019977.1"/>
</dbReference>
<dbReference type="EMBL" id="CP003362">
    <property type="protein sequence ID" value="AGB49402.1"/>
    <property type="molecule type" value="Genomic_DNA"/>
</dbReference>
<dbReference type="GO" id="GO:0004619">
    <property type="term" value="F:phosphoglycerate mutase activity"/>
    <property type="evidence" value="ECO:0007669"/>
    <property type="project" value="InterPro"/>
</dbReference>
<evidence type="ECO:0000256" key="1">
    <source>
        <dbReference type="SAM" id="Phobius"/>
    </source>
</evidence>
<dbReference type="GeneID" id="14406979"/>
<reference evidence="4" key="1">
    <citation type="submission" date="2012-02" db="EMBL/GenBank/DDBJ databases">
        <title>Complete sequence of chromosome of Methanomethylovorans hollandica DSM 15978.</title>
        <authorList>
            <person name="Lucas S."/>
            <person name="Copeland A."/>
            <person name="Lapidus A."/>
            <person name="Glavina del Rio T."/>
            <person name="Dalin E."/>
            <person name="Tice H."/>
            <person name="Bruce D."/>
            <person name="Goodwin L."/>
            <person name="Pitluck S."/>
            <person name="Peters L."/>
            <person name="Mikhailova N."/>
            <person name="Held B."/>
            <person name="Kyrpides N."/>
            <person name="Mavromatis K."/>
            <person name="Ivanova N."/>
            <person name="Brettin T."/>
            <person name="Detter J.C."/>
            <person name="Han C."/>
            <person name="Larimer F."/>
            <person name="Land M."/>
            <person name="Hauser L."/>
            <person name="Markowitz V."/>
            <person name="Cheng J.-F."/>
            <person name="Hugenholtz P."/>
            <person name="Woyke T."/>
            <person name="Wu D."/>
            <person name="Spring S."/>
            <person name="Schroeder M."/>
            <person name="Brambilla E."/>
            <person name="Klenk H.-P."/>
            <person name="Eisen J.A."/>
        </authorList>
    </citation>
    <scope>NUCLEOTIDE SEQUENCE [LARGE SCALE GENOMIC DNA]</scope>
    <source>
        <strain evidence="4">DSM 15978 / NBRC 107637 / DMS1</strain>
    </source>
</reference>
<dbReference type="PANTHER" id="PTHR31637:SF0">
    <property type="entry name" value="2,3-BISPHOSPHOGLYCERATE-INDEPENDENT PHOSPHOGLYCERATE MUTASE"/>
    <property type="match status" value="1"/>
</dbReference>
<keyword evidence="1" id="KW-0812">Transmembrane</keyword>
<gene>
    <name evidence="3" type="ordered locus">Metho_1170</name>
</gene>
<dbReference type="Pfam" id="PF01676">
    <property type="entry name" value="Metalloenzyme"/>
    <property type="match status" value="1"/>
</dbReference>
<evidence type="ECO:0000313" key="4">
    <source>
        <dbReference type="Proteomes" id="UP000010866"/>
    </source>
</evidence>
<dbReference type="GO" id="GO:0030145">
    <property type="term" value="F:manganese ion binding"/>
    <property type="evidence" value="ECO:0007669"/>
    <property type="project" value="TreeGrafter"/>
</dbReference>
<feature type="domain" description="Metalloenzyme" evidence="2">
    <location>
        <begin position="76"/>
        <end position="358"/>
    </location>
</feature>
<name>L0KVE6_METHD</name>
<dbReference type="GO" id="GO:0006007">
    <property type="term" value="P:glucose catabolic process"/>
    <property type="evidence" value="ECO:0007669"/>
    <property type="project" value="InterPro"/>
</dbReference>
<keyword evidence="1" id="KW-1133">Transmembrane helix</keyword>
<dbReference type="Gene3D" id="3.40.720.10">
    <property type="entry name" value="Alkaline Phosphatase, subunit A"/>
    <property type="match status" value="1"/>
</dbReference>
<proteinExistence type="predicted"/>
<dbReference type="InterPro" id="IPR005995">
    <property type="entry name" value="Pgm_bpd_ind"/>
</dbReference>
<dbReference type="HOGENOM" id="CLU_586106_0_0_2"/>